<dbReference type="AlphaFoldDB" id="A0A226CYT5"/>
<organism evidence="1 2">
    <name type="scientific">Folsomia candida</name>
    <name type="common">Springtail</name>
    <dbReference type="NCBI Taxonomy" id="158441"/>
    <lineage>
        <taxon>Eukaryota</taxon>
        <taxon>Metazoa</taxon>
        <taxon>Ecdysozoa</taxon>
        <taxon>Arthropoda</taxon>
        <taxon>Hexapoda</taxon>
        <taxon>Collembola</taxon>
        <taxon>Entomobryomorpha</taxon>
        <taxon>Isotomoidea</taxon>
        <taxon>Isotomidae</taxon>
        <taxon>Proisotominae</taxon>
        <taxon>Folsomia</taxon>
    </lineage>
</organism>
<proteinExistence type="predicted"/>
<accession>A0A226CYT5</accession>
<sequence>MTSFQQAFAVHCYIAISVIFMPVRSLPFPKPLAEPNANPTPQFPPIGHSQSSQHLTMYKPIQIGYQSPAVSNSGGGGFNPLYPVFTYNYNVSHPLKPYGQQPGSRQSGVLLDSQQVQYLMQGQQRRGIQTGQPLQLQYQRQFQQNKIYAPVIITNSNAIKKPTQNLVASGRGAFYETDSEEPGLGLRTNTVNGSPRTRTDKLILDQRVRSQQSLSLNQQAFNQQSFRYPENVAFPNINNQFSPQSIVQLPYNTGITTTRPPIHVPYLTTPNSLKKLQQIQKNSQQTIAGFRSHLGLINPASIQSTSLIELDRNSLLNLSPAIRSGRVQNIVVPVSTAGQTPAGTRLLQQNINSLQNLQNVVANNVYAHQRGQQLFTGRTLDVDLSSPNLHILKGIAITPENQRDVGHLIFTDPRNPTVPNGAVLASTAQKVFILPQGGDNLAATDSENAINFDETPAEIVVTVVDEDDSNSSIPGTNKPTEKGKVITNFSLFLLPSSYKKCAEGYRRAQSGKCRLIIKLRGGNRVYSG</sequence>
<protein>
    <submittedName>
        <fullName evidence="1">Uncharacterized protein</fullName>
    </submittedName>
</protein>
<gene>
    <name evidence="1" type="ORF">Fcan01_28065</name>
</gene>
<comment type="caution">
    <text evidence="1">The sequence shown here is derived from an EMBL/GenBank/DDBJ whole genome shotgun (WGS) entry which is preliminary data.</text>
</comment>
<reference evidence="1 2" key="1">
    <citation type="submission" date="2015-12" db="EMBL/GenBank/DDBJ databases">
        <title>The genome of Folsomia candida.</title>
        <authorList>
            <person name="Faddeeva A."/>
            <person name="Derks M.F."/>
            <person name="Anvar Y."/>
            <person name="Smit S."/>
            <person name="Van Straalen N."/>
            <person name="Roelofs D."/>
        </authorList>
    </citation>
    <scope>NUCLEOTIDE SEQUENCE [LARGE SCALE GENOMIC DNA]</scope>
    <source>
        <strain evidence="1 2">VU population</strain>
        <tissue evidence="1">Whole body</tissue>
    </source>
</reference>
<dbReference type="EMBL" id="LNIX01000063">
    <property type="protein sequence ID" value="OXA37196.1"/>
    <property type="molecule type" value="Genomic_DNA"/>
</dbReference>
<evidence type="ECO:0000313" key="2">
    <source>
        <dbReference type="Proteomes" id="UP000198287"/>
    </source>
</evidence>
<evidence type="ECO:0000313" key="1">
    <source>
        <dbReference type="EMBL" id="OXA37196.1"/>
    </source>
</evidence>
<dbReference type="Proteomes" id="UP000198287">
    <property type="component" value="Unassembled WGS sequence"/>
</dbReference>
<name>A0A226CYT5_FOLCA</name>
<keyword evidence="2" id="KW-1185">Reference proteome</keyword>